<accession>A0A0F9HLF1</accession>
<evidence type="ECO:0000256" key="1">
    <source>
        <dbReference type="SAM" id="Phobius"/>
    </source>
</evidence>
<protein>
    <submittedName>
        <fullName evidence="2">Uncharacterized protein</fullName>
    </submittedName>
</protein>
<sequence>MFSIWLLISIVPVLIYKNYKQAYSMNFLTFFFPNFFLYAFLRNNYLPYFNANFLNLIVKTIILGITLIFFSIGLTFALKKIGNPKIIQEDLHHIAESIKSKCPNCRAEFNSTPKYCYNCNMELMRKPEEVL</sequence>
<feature type="transmembrane region" description="Helical" evidence="1">
    <location>
        <begin position="21"/>
        <end position="41"/>
    </location>
</feature>
<keyword evidence="1" id="KW-1133">Transmembrane helix</keyword>
<proteinExistence type="predicted"/>
<feature type="transmembrane region" description="Helical" evidence="1">
    <location>
        <begin position="53"/>
        <end position="78"/>
    </location>
</feature>
<comment type="caution">
    <text evidence="2">The sequence shown here is derived from an EMBL/GenBank/DDBJ whole genome shotgun (WGS) entry which is preliminary data.</text>
</comment>
<gene>
    <name evidence="2" type="ORF">LCGC14_2049440</name>
</gene>
<organism evidence="2">
    <name type="scientific">marine sediment metagenome</name>
    <dbReference type="NCBI Taxonomy" id="412755"/>
    <lineage>
        <taxon>unclassified sequences</taxon>
        <taxon>metagenomes</taxon>
        <taxon>ecological metagenomes</taxon>
    </lineage>
</organism>
<reference evidence="2" key="1">
    <citation type="journal article" date="2015" name="Nature">
        <title>Complex archaea that bridge the gap between prokaryotes and eukaryotes.</title>
        <authorList>
            <person name="Spang A."/>
            <person name="Saw J.H."/>
            <person name="Jorgensen S.L."/>
            <person name="Zaremba-Niedzwiedzka K."/>
            <person name="Martijn J."/>
            <person name="Lind A.E."/>
            <person name="van Eijk R."/>
            <person name="Schleper C."/>
            <person name="Guy L."/>
            <person name="Ettema T.J."/>
        </authorList>
    </citation>
    <scope>NUCLEOTIDE SEQUENCE</scope>
</reference>
<keyword evidence="1" id="KW-0812">Transmembrane</keyword>
<evidence type="ECO:0000313" key="2">
    <source>
        <dbReference type="EMBL" id="KKL75982.1"/>
    </source>
</evidence>
<dbReference type="EMBL" id="LAZR01024191">
    <property type="protein sequence ID" value="KKL75982.1"/>
    <property type="molecule type" value="Genomic_DNA"/>
</dbReference>
<keyword evidence="1" id="KW-0472">Membrane</keyword>
<dbReference type="AlphaFoldDB" id="A0A0F9HLF1"/>
<name>A0A0F9HLF1_9ZZZZ</name>